<protein>
    <recommendedName>
        <fullName evidence="12">Ribonucleoside-diphosphate reductase</fullName>
        <ecNumber evidence="12">1.17.4.1</ecNumber>
    </recommendedName>
</protein>
<evidence type="ECO:0000256" key="8">
    <source>
        <dbReference type="ARBA" id="ARBA00023157"/>
    </source>
</evidence>
<dbReference type="PRINTS" id="PR01183">
    <property type="entry name" value="RIBORDTASEM1"/>
</dbReference>
<comment type="similarity">
    <text evidence="12">Belongs to the ribonucleoside diphosphate reductase large chain family.</text>
</comment>
<dbReference type="Pfam" id="PF00317">
    <property type="entry name" value="Ribonuc_red_lgN"/>
    <property type="match status" value="1"/>
</dbReference>
<evidence type="ECO:0000256" key="13">
    <source>
        <dbReference type="SAM" id="MobiDB-lite"/>
    </source>
</evidence>
<keyword evidence="5" id="KW-0547">Nucleotide-binding</keyword>
<evidence type="ECO:0000256" key="2">
    <source>
        <dbReference type="ARBA" id="ARBA00007405"/>
    </source>
</evidence>
<dbReference type="EC" id="1.17.4.1" evidence="12"/>
<dbReference type="InterPro" id="IPR050862">
    <property type="entry name" value="RdRp_reductase_class-2"/>
</dbReference>
<comment type="similarity">
    <text evidence="2">Belongs to the ribonucleoside diphosphate reductase class-2 family.</text>
</comment>
<evidence type="ECO:0000313" key="17">
    <source>
        <dbReference type="Proteomes" id="UP000094598"/>
    </source>
</evidence>
<dbReference type="GO" id="GO:0016539">
    <property type="term" value="P:intein-mediated protein splicing"/>
    <property type="evidence" value="ECO:0007669"/>
    <property type="project" value="InterPro"/>
</dbReference>
<dbReference type="Proteomes" id="UP000322283">
    <property type="component" value="Unassembled WGS sequence"/>
</dbReference>
<dbReference type="SMART" id="SM00306">
    <property type="entry name" value="HintN"/>
    <property type="match status" value="1"/>
</dbReference>
<dbReference type="Gene3D" id="3.20.70.20">
    <property type="match status" value="2"/>
</dbReference>
<comment type="catalytic activity">
    <reaction evidence="11 12">
        <text>a 2'-deoxyribonucleoside 5'-diphosphate + [thioredoxin]-disulfide + H2O = a ribonucleoside 5'-diphosphate + [thioredoxin]-dithiol</text>
        <dbReference type="Rhea" id="RHEA:23252"/>
        <dbReference type="Rhea" id="RHEA-COMP:10698"/>
        <dbReference type="Rhea" id="RHEA-COMP:10700"/>
        <dbReference type="ChEBI" id="CHEBI:15377"/>
        <dbReference type="ChEBI" id="CHEBI:29950"/>
        <dbReference type="ChEBI" id="CHEBI:50058"/>
        <dbReference type="ChEBI" id="CHEBI:57930"/>
        <dbReference type="ChEBI" id="CHEBI:73316"/>
        <dbReference type="EC" id="1.17.4.1"/>
    </reaction>
</comment>
<evidence type="ECO:0000256" key="12">
    <source>
        <dbReference type="RuleBase" id="RU003410"/>
    </source>
</evidence>
<dbReference type="Gene3D" id="2.170.16.10">
    <property type="entry name" value="Hedgehog/Intein (Hint) domain"/>
    <property type="match status" value="1"/>
</dbReference>
<accession>A0AAC9HFV2</accession>
<keyword evidence="9" id="KW-0170">Cobalt</keyword>
<evidence type="ECO:0000256" key="11">
    <source>
        <dbReference type="ARBA" id="ARBA00047754"/>
    </source>
</evidence>
<evidence type="ECO:0000256" key="4">
    <source>
        <dbReference type="ARBA" id="ARBA00022634"/>
    </source>
</evidence>
<keyword evidence="7 12" id="KW-0215">Deoxyribonucleotide synthesis</keyword>
<dbReference type="Pfam" id="PF02867">
    <property type="entry name" value="Ribonuc_red_lgC"/>
    <property type="match status" value="2"/>
</dbReference>
<evidence type="ECO:0000313" key="16">
    <source>
        <dbReference type="EMBL" id="TYL08954.1"/>
    </source>
</evidence>
<evidence type="ECO:0000256" key="9">
    <source>
        <dbReference type="ARBA" id="ARBA00023285"/>
    </source>
</evidence>
<dbReference type="EMBL" id="VCDX01000013">
    <property type="protein sequence ID" value="TYL08954.1"/>
    <property type="molecule type" value="Genomic_DNA"/>
</dbReference>
<dbReference type="RefSeq" id="WP_069588293.1">
    <property type="nucleotide sequence ID" value="NZ_CP017019.1"/>
</dbReference>
<dbReference type="SUPFAM" id="SSF51998">
    <property type="entry name" value="PFL-like glycyl radical enzymes"/>
    <property type="match status" value="1"/>
</dbReference>
<name>A0AAC9HFV2_NEOTH</name>
<dbReference type="Pfam" id="PF12637">
    <property type="entry name" value="TSCPD"/>
    <property type="match status" value="1"/>
</dbReference>
<feature type="region of interest" description="Disordered" evidence="13">
    <location>
        <begin position="808"/>
        <end position="838"/>
    </location>
</feature>
<evidence type="ECO:0000256" key="6">
    <source>
        <dbReference type="ARBA" id="ARBA00023002"/>
    </source>
</evidence>
<keyword evidence="6 12" id="KW-0560">Oxidoreductase</keyword>
<dbReference type="SUPFAM" id="SSF51294">
    <property type="entry name" value="Hedgehog/intein (Hint) domain"/>
    <property type="match status" value="1"/>
</dbReference>
<evidence type="ECO:0000313" key="18">
    <source>
        <dbReference type="Proteomes" id="UP000322283"/>
    </source>
</evidence>
<evidence type="ECO:0000256" key="7">
    <source>
        <dbReference type="ARBA" id="ARBA00023116"/>
    </source>
</evidence>
<evidence type="ECO:0000256" key="10">
    <source>
        <dbReference type="ARBA" id="ARBA00025437"/>
    </source>
</evidence>
<dbReference type="InterPro" id="IPR000788">
    <property type="entry name" value="RNR_lg_C"/>
</dbReference>
<reference evidence="16 18" key="2">
    <citation type="submission" date="2019-05" db="EMBL/GenBank/DDBJ databases">
        <title>Genome sequence of Moorella thermoacetica ATCC 33924.</title>
        <authorList>
            <person name="Poehlein A."/>
            <person name="Bengelsdorf F.R."/>
            <person name="Duerre P."/>
            <person name="Daniel R."/>
        </authorList>
    </citation>
    <scope>NUCLEOTIDE SEQUENCE [LARGE SCALE GENOMIC DNA]</scope>
    <source>
        <strain evidence="16 18">ATCC 33924</strain>
    </source>
</reference>
<dbReference type="GO" id="GO:0009263">
    <property type="term" value="P:deoxyribonucleotide biosynthetic process"/>
    <property type="evidence" value="ECO:0007669"/>
    <property type="project" value="UniProtKB-KW"/>
</dbReference>
<dbReference type="GO" id="GO:0031419">
    <property type="term" value="F:cobalamin binding"/>
    <property type="evidence" value="ECO:0007669"/>
    <property type="project" value="UniProtKB-KW"/>
</dbReference>
<dbReference type="PROSITE" id="PS50817">
    <property type="entry name" value="INTEIN_N_TER"/>
    <property type="match status" value="1"/>
</dbReference>
<dbReference type="CDD" id="cd02888">
    <property type="entry name" value="RNR_II_dimer"/>
    <property type="match status" value="1"/>
</dbReference>
<gene>
    <name evidence="15" type="primary">nrdZ_1</name>
    <name evidence="15" type="ORF">Maut_00616</name>
    <name evidence="16" type="ORF">MTAT_26180</name>
</gene>
<keyword evidence="3" id="KW-0846">Cobalamin</keyword>
<dbReference type="InterPro" id="IPR036844">
    <property type="entry name" value="Hint_dom_sf"/>
</dbReference>
<dbReference type="NCBIfam" id="TIGR01445">
    <property type="entry name" value="intein_Nterm"/>
    <property type="match status" value="1"/>
</dbReference>
<evidence type="ECO:0000313" key="15">
    <source>
        <dbReference type="EMBL" id="AOQ23079.1"/>
    </source>
</evidence>
<dbReference type="InterPro" id="IPR013509">
    <property type="entry name" value="RNR_lsu_N"/>
</dbReference>
<dbReference type="GO" id="GO:0005524">
    <property type="term" value="F:ATP binding"/>
    <property type="evidence" value="ECO:0007669"/>
    <property type="project" value="InterPro"/>
</dbReference>
<dbReference type="AlphaFoldDB" id="A0AAC9HFV2"/>
<evidence type="ECO:0000256" key="1">
    <source>
        <dbReference type="ARBA" id="ARBA00001922"/>
    </source>
</evidence>
<keyword evidence="8" id="KW-1015">Disulfide bond</keyword>
<dbReference type="InterPro" id="IPR013344">
    <property type="entry name" value="RNR_NrdJ/NrdZ"/>
</dbReference>
<dbReference type="InterPro" id="IPR006141">
    <property type="entry name" value="Intein_N"/>
</dbReference>
<dbReference type="InterPro" id="IPR024434">
    <property type="entry name" value="TSCPD_dom"/>
</dbReference>
<keyword evidence="18" id="KW-1185">Reference proteome</keyword>
<sequence>MPDILLTLTPNARLILEKRYLRKDAAGSVVETPEEMFRRVARNVAAVDALYRPDVYRPWADLSLLPGGAAHQDDTCPPEWLEKGYARFSAYDVRTLHRAYRRLNAEGHMTVPFTAVVERAAADEGLKAAEEELYGMMARLEFLFNSPTLMNAGTELQQLSACFVLPVEDSMEGIFESLKNAAIIQKTGGGVGYAFSRLRPKGDTVKSTGGEASGPVSFMRVFDAAAEAVEQGGKRRGANMGVLRVDHPSIEEFITCKLTPGEFENFNISVGLTEEFMAALREGREYALVNPRNGEEARRVSARKIFDMIVDAAWRSGEPGVLFLDRINAANPTPWLGEIEGTNPCWLGDTRVWTIYGPIKFEEMVGNTLPVLTKTDDGQLTFKPMTDIRMTRRRAQVMEVRLSNGAALRCTPDHNLFLKGGRKVQAKDLKPGDRLEACGRYKVYKGPSKTSPVFQQVIDPDIDLSVVSVGYLEGEFPVYNGVVGGTHRYYVMTGDSDSEAVLSANCGETPLLPYESCNLGSVNLARMVKDAGGGKWEIDWAKLGRVVRAAVRYLDNVIDANRYPLPEIERATLLTRKVGLGVMGFADLLFYLGVPYDSEEAIGLAREIMRYISREAREASLALAAERGPCPAFALGPHSESGGLARNATLTTIAPTGSISVIAGASSGVEPVFALAYTRNVAGVGKIAEVNPAFVAAVRRRFSQEEADALLEKVSEAGRLSGVPGVPDDLRRVFVTAHEIAPEWHVRMQAAFQEFTDNAVSKTVNLPASATREDVAKVYLMAYELGCKGVTVYREGSRGEAVLSAGAAATKPGGAGDKDGAAVPGDGGRTSGAGRRQRVYPAPRPQRTVGFTEQAKTGCGKIYITVNRDPATGEMVETFITTGSSGGCAAYTEGVSRLVSLALRSGVAPEAIADQLTSVVCPNFVRRRAEDPSVRGKSCPDVIGRALLREMDARPAPAGDKSQIKSNSAVDGNSELSSCPECGAPLLFQEGCLVCRSCGFSRCG</sequence>
<evidence type="ECO:0000259" key="14">
    <source>
        <dbReference type="SMART" id="SM00306"/>
    </source>
</evidence>
<dbReference type="CDD" id="cd00081">
    <property type="entry name" value="Hint"/>
    <property type="match status" value="1"/>
</dbReference>
<proteinExistence type="inferred from homology"/>
<comment type="cofactor">
    <cofactor evidence="1">
        <name>adenosylcob(III)alamin</name>
        <dbReference type="ChEBI" id="CHEBI:18408"/>
    </cofactor>
</comment>
<dbReference type="EMBL" id="CP017019">
    <property type="protein sequence ID" value="AOQ23079.1"/>
    <property type="molecule type" value="Genomic_DNA"/>
</dbReference>
<evidence type="ECO:0000256" key="3">
    <source>
        <dbReference type="ARBA" id="ARBA00022628"/>
    </source>
</evidence>
<comment type="function">
    <text evidence="12">Provides the precursors necessary for DNA synthesis. Catalyzes the biosynthesis of deoxyribonucleotides from the corresponding ribonucleotides.</text>
</comment>
<comment type="function">
    <text evidence="10">Catalyzes the reduction of ribonucleotides to deoxyribonucleotides. May function to provide a pool of deoxyribonucleotide precursors for DNA repair during oxygen limitation and/or for immediate growth after restoration of oxygen.</text>
</comment>
<dbReference type="PANTHER" id="PTHR43371">
    <property type="entry name" value="VITAMIN B12-DEPENDENT RIBONUCLEOTIDE REDUCTASE"/>
    <property type="match status" value="1"/>
</dbReference>
<dbReference type="GO" id="GO:0004748">
    <property type="term" value="F:ribonucleoside-diphosphate reductase activity, thioredoxin disulfide as acceptor"/>
    <property type="evidence" value="ECO:0007669"/>
    <property type="project" value="UniProtKB-EC"/>
</dbReference>
<organism evidence="15 17">
    <name type="scientific">Neomoorella thermoacetica</name>
    <name type="common">Clostridium thermoaceticum</name>
    <dbReference type="NCBI Taxonomy" id="1525"/>
    <lineage>
        <taxon>Bacteria</taxon>
        <taxon>Bacillati</taxon>
        <taxon>Bacillota</taxon>
        <taxon>Clostridia</taxon>
        <taxon>Neomoorellales</taxon>
        <taxon>Neomoorellaceae</taxon>
        <taxon>Neomoorella</taxon>
    </lineage>
</organism>
<dbReference type="PANTHER" id="PTHR43371:SF1">
    <property type="entry name" value="RIBONUCLEOSIDE-DIPHOSPHATE REDUCTASE"/>
    <property type="match status" value="1"/>
</dbReference>
<dbReference type="Proteomes" id="UP000094598">
    <property type="component" value="Chromosome"/>
</dbReference>
<feature type="domain" description="Hint" evidence="14">
    <location>
        <begin position="343"/>
        <end position="439"/>
    </location>
</feature>
<dbReference type="GO" id="GO:0071897">
    <property type="term" value="P:DNA biosynthetic process"/>
    <property type="evidence" value="ECO:0007669"/>
    <property type="project" value="UniProtKB-KW"/>
</dbReference>
<reference evidence="15 17" key="1">
    <citation type="submission" date="2016-08" db="EMBL/GenBank/DDBJ databases">
        <title>Moorella thermoacetica DSM 103132.</title>
        <authorList>
            <person name="Jendresen C.B."/>
            <person name="Redl S.M."/>
            <person name="Jensen T.O."/>
            <person name="Nielsen A.T."/>
        </authorList>
    </citation>
    <scope>NUCLEOTIDE SEQUENCE [LARGE SCALE GENOMIC DNA]</scope>
    <source>
        <strain evidence="15 17">DSM 103132</strain>
    </source>
</reference>
<dbReference type="InterPro" id="IPR003587">
    <property type="entry name" value="Hint_dom_N"/>
</dbReference>
<keyword evidence="4" id="KW-0237">DNA synthesis</keyword>
<evidence type="ECO:0000256" key="5">
    <source>
        <dbReference type="ARBA" id="ARBA00022741"/>
    </source>
</evidence>